<evidence type="ECO:0000256" key="5">
    <source>
        <dbReference type="ARBA" id="ARBA00022605"/>
    </source>
</evidence>
<reference evidence="11 12" key="1">
    <citation type="journal article" date="2018" name="Genome Biol. Evol.">
        <title>Cladogenesis and Genomic Streamlining in Extracellular Endosymbionts of Tropical Stink Bugs.</title>
        <authorList>
            <person name="Otero-Bravo A."/>
            <person name="Goffredi S."/>
            <person name="Sabree Z.L."/>
        </authorList>
    </citation>
    <scope>NUCLEOTIDE SEQUENCE [LARGE SCALE GENOMIC DNA]</scope>
    <source>
        <strain evidence="11 12">SoEL</strain>
    </source>
</reference>
<keyword evidence="4 9" id="KW-0963">Cytoplasm</keyword>
<evidence type="ECO:0000256" key="3">
    <source>
        <dbReference type="ARBA" id="ARBA00013080"/>
    </source>
</evidence>
<dbReference type="GO" id="GO:0008837">
    <property type="term" value="F:diaminopimelate epimerase activity"/>
    <property type="evidence" value="ECO:0007669"/>
    <property type="project" value="UniProtKB-UniRule"/>
</dbReference>
<keyword evidence="12" id="KW-1185">Reference proteome</keyword>
<name>A0A2P5SVC3_9GAMM</name>
<comment type="subcellular location">
    <subcellularLocation>
        <location evidence="9">Cytoplasm</location>
    </subcellularLocation>
</comment>
<dbReference type="HAMAP" id="MF_00197">
    <property type="entry name" value="DAP_epimerase"/>
    <property type="match status" value="1"/>
</dbReference>
<organism evidence="11 12">
    <name type="scientific">Candidatus Pantoea edessiphila</name>
    <dbReference type="NCBI Taxonomy" id="2044610"/>
    <lineage>
        <taxon>Bacteria</taxon>
        <taxon>Pseudomonadati</taxon>
        <taxon>Pseudomonadota</taxon>
        <taxon>Gammaproteobacteria</taxon>
        <taxon>Enterobacterales</taxon>
        <taxon>Erwiniaceae</taxon>
        <taxon>Pantoea</taxon>
    </lineage>
</organism>
<dbReference type="Gene3D" id="3.10.310.10">
    <property type="entry name" value="Diaminopimelate Epimerase, Chain A, domain 1"/>
    <property type="match status" value="2"/>
</dbReference>
<dbReference type="GO" id="GO:0005829">
    <property type="term" value="C:cytosol"/>
    <property type="evidence" value="ECO:0007669"/>
    <property type="project" value="TreeGrafter"/>
</dbReference>
<dbReference type="PANTHER" id="PTHR31689">
    <property type="entry name" value="DIAMINOPIMELATE EPIMERASE, CHLOROPLASTIC"/>
    <property type="match status" value="1"/>
</dbReference>
<comment type="similarity">
    <text evidence="2 9">Belongs to the diaminopimelate epimerase family.</text>
</comment>
<comment type="catalytic activity">
    <reaction evidence="8 9">
        <text>(2S,6S)-2,6-diaminopimelate = meso-2,6-diaminopimelate</text>
        <dbReference type="Rhea" id="RHEA:15393"/>
        <dbReference type="ChEBI" id="CHEBI:57609"/>
        <dbReference type="ChEBI" id="CHEBI:57791"/>
        <dbReference type="EC" id="5.1.1.7"/>
    </reaction>
</comment>
<evidence type="ECO:0000256" key="10">
    <source>
        <dbReference type="PROSITE-ProRule" id="PRU10125"/>
    </source>
</evidence>
<dbReference type="EC" id="5.1.1.7" evidence="3 9"/>
<feature type="binding site" evidence="9">
    <location>
        <begin position="222"/>
        <end position="223"/>
    </location>
    <ligand>
        <name>substrate</name>
    </ligand>
</feature>
<feature type="binding site" evidence="9">
    <location>
        <begin position="212"/>
        <end position="213"/>
    </location>
    <ligand>
        <name>substrate</name>
    </ligand>
</feature>
<feature type="active site" description="Proton acceptor" evidence="9">
    <location>
        <position position="221"/>
    </location>
</feature>
<accession>A0A2P5SVC3</accession>
<feature type="active site" description="Proton donor" evidence="9">
    <location>
        <position position="78"/>
    </location>
</feature>
<gene>
    <name evidence="9" type="primary">dapF</name>
    <name evidence="11" type="ORF">CRV10_03425</name>
</gene>
<feature type="site" description="Could be important to modulate the pK values of the two catalytic cysteine residues" evidence="9">
    <location>
        <position position="212"/>
    </location>
</feature>
<evidence type="ECO:0000256" key="4">
    <source>
        <dbReference type="ARBA" id="ARBA00022490"/>
    </source>
</evidence>
<dbReference type="PANTHER" id="PTHR31689:SF0">
    <property type="entry name" value="DIAMINOPIMELATE EPIMERASE"/>
    <property type="match status" value="1"/>
</dbReference>
<sequence>MEQKKIRFSKMHGLGNDFMILENINQKFTLSPKLINKMSDRHLGVGFDQLLVVEPSYKPEIDFNYRIFNPNGSEVFQCGNGARCFALFVRLKGLTDKNRIQISTKTTTMILKIIHDNMVRVDMNEPIFDLDQIPFKIDESKKFFMKIAGEYFKFGLVSIGNPHCVIPIKNITTTKINVLGPIIEKHHYFPESINVNFMEVVNSEHIRLRVYERGAGETYACGSGACASVAYGIKQGILKAPQIRVDLPGGTLYVSWNGKGQSIYMTGPATHVFDGQIYIT</sequence>
<dbReference type="UniPathway" id="UPA00034">
    <property type="reaction ID" value="UER00025"/>
</dbReference>
<proteinExistence type="inferred from homology"/>
<feature type="binding site" evidence="9">
    <location>
        <position position="49"/>
    </location>
    <ligand>
        <name>substrate</name>
    </ligand>
</feature>
<evidence type="ECO:0000313" key="11">
    <source>
        <dbReference type="EMBL" id="PPI86277.1"/>
    </source>
</evidence>
<dbReference type="GO" id="GO:0009089">
    <property type="term" value="P:lysine biosynthetic process via diaminopimelate"/>
    <property type="evidence" value="ECO:0007669"/>
    <property type="project" value="UniProtKB-UniRule"/>
</dbReference>
<keyword evidence="7 9" id="KW-0413">Isomerase</keyword>
<dbReference type="EMBL" id="PDKU01000006">
    <property type="protein sequence ID" value="PPI86277.1"/>
    <property type="molecule type" value="Genomic_DNA"/>
</dbReference>
<feature type="binding site" evidence="9">
    <location>
        <position position="194"/>
    </location>
    <ligand>
        <name>substrate</name>
    </ligand>
</feature>
<dbReference type="SUPFAM" id="SSF54506">
    <property type="entry name" value="Diaminopimelate epimerase-like"/>
    <property type="match status" value="2"/>
</dbReference>
<evidence type="ECO:0000313" key="12">
    <source>
        <dbReference type="Proteomes" id="UP000296144"/>
    </source>
</evidence>
<dbReference type="NCBIfam" id="TIGR00652">
    <property type="entry name" value="DapF"/>
    <property type="match status" value="1"/>
</dbReference>
<evidence type="ECO:0000256" key="6">
    <source>
        <dbReference type="ARBA" id="ARBA00023154"/>
    </source>
</evidence>
<feature type="site" description="Important for dimerization" evidence="9">
    <location>
        <position position="273"/>
    </location>
</feature>
<dbReference type="Pfam" id="PF01678">
    <property type="entry name" value="DAP_epimerase"/>
    <property type="match status" value="2"/>
</dbReference>
<evidence type="ECO:0000256" key="2">
    <source>
        <dbReference type="ARBA" id="ARBA00010219"/>
    </source>
</evidence>
<keyword evidence="5 9" id="KW-0028">Amino-acid biosynthesis</keyword>
<feature type="binding site" evidence="9">
    <location>
        <position position="161"/>
    </location>
    <ligand>
        <name>substrate</name>
    </ligand>
</feature>
<comment type="caution">
    <text evidence="11">The sequence shown here is derived from an EMBL/GenBank/DDBJ whole genome shotgun (WGS) entry which is preliminary data.</text>
</comment>
<feature type="binding site" evidence="9">
    <location>
        <position position="16"/>
    </location>
    <ligand>
        <name>substrate</name>
    </ligand>
</feature>
<comment type="pathway">
    <text evidence="1 9">Amino-acid biosynthesis; L-lysine biosynthesis via DAP pathway; DL-2,6-diaminopimelate from LL-2,6-diaminopimelate: step 1/1.</text>
</comment>
<protein>
    <recommendedName>
        <fullName evidence="3 9">Diaminopimelate epimerase</fullName>
        <shortName evidence="9">DAP epimerase</shortName>
        <ecNumber evidence="3 9">5.1.1.7</ecNumber>
    </recommendedName>
    <alternativeName>
        <fullName evidence="9">PLP-independent amino acid racemase</fullName>
    </alternativeName>
</protein>
<evidence type="ECO:0000256" key="7">
    <source>
        <dbReference type="ARBA" id="ARBA00023235"/>
    </source>
</evidence>
<dbReference type="InterPro" id="IPR018510">
    <property type="entry name" value="DAP_epimerase_AS"/>
</dbReference>
<feature type="site" description="Could be important to modulate the pK values of the two catalytic cysteine residues" evidence="9">
    <location>
        <position position="163"/>
    </location>
</feature>
<comment type="function">
    <text evidence="9">Catalyzes the stereoinversion of LL-2,6-diaminopimelate (L,L-DAP) to meso-diaminopimelate (meso-DAP), a precursor of L-lysine and an essential component of the bacterial peptidoglycan.</text>
</comment>
<dbReference type="Proteomes" id="UP000296144">
    <property type="component" value="Unassembled WGS sequence"/>
</dbReference>
<dbReference type="PROSITE" id="PS01326">
    <property type="entry name" value="DAP_EPIMERASE"/>
    <property type="match status" value="1"/>
</dbReference>
<feature type="binding site" evidence="9">
    <location>
        <position position="69"/>
    </location>
    <ligand>
        <name>substrate</name>
    </ligand>
</feature>
<dbReference type="FunFam" id="3.10.310.10:FF:000001">
    <property type="entry name" value="Diaminopimelate epimerase"/>
    <property type="match status" value="1"/>
</dbReference>
<dbReference type="InterPro" id="IPR001653">
    <property type="entry name" value="DAP_epimerase_DapF"/>
</dbReference>
<comment type="subunit">
    <text evidence="9">Homodimer.</text>
</comment>
<dbReference type="AlphaFoldDB" id="A0A2P5SVC3"/>
<evidence type="ECO:0000256" key="1">
    <source>
        <dbReference type="ARBA" id="ARBA00005196"/>
    </source>
</evidence>
<feature type="binding site" evidence="9">
    <location>
        <begin position="79"/>
        <end position="80"/>
    </location>
    <ligand>
        <name>substrate</name>
    </ligand>
</feature>
<feature type="active site" evidence="10">
    <location>
        <position position="78"/>
    </location>
</feature>
<dbReference type="OrthoDB" id="9805408at2"/>
<evidence type="ECO:0000256" key="9">
    <source>
        <dbReference type="HAMAP-Rule" id="MF_00197"/>
    </source>
</evidence>
<evidence type="ECO:0000256" key="8">
    <source>
        <dbReference type="ARBA" id="ARBA00051712"/>
    </source>
</evidence>
<keyword evidence="6 9" id="KW-0457">Lysine biosynthesis</keyword>